<proteinExistence type="predicted"/>
<accession>A0AAE1TJJ1</accession>
<sequence length="141" mass="15290">MPLPAIFPLLIFVPHDCLSFPSHTLSPSYLLLLSLHGDLAGWGSVGRQDKTACLPAPAGEIVGWGEPHPSPPHTPYPFTQLHASPSQHPLTLHLLTSQHSLPILSITTQPISTLCPFSPAYHTPFTLHIFLNTSHKPMAST</sequence>
<evidence type="ECO:0000256" key="1">
    <source>
        <dbReference type="SAM" id="SignalP"/>
    </source>
</evidence>
<protein>
    <submittedName>
        <fullName evidence="2">Uncharacterized protein</fullName>
    </submittedName>
</protein>
<comment type="caution">
    <text evidence="2">The sequence shown here is derived from an EMBL/GenBank/DDBJ whole genome shotgun (WGS) entry which is preliminary data.</text>
</comment>
<organism evidence="2 3">
    <name type="scientific">Petrolisthes manimaculis</name>
    <dbReference type="NCBI Taxonomy" id="1843537"/>
    <lineage>
        <taxon>Eukaryota</taxon>
        <taxon>Metazoa</taxon>
        <taxon>Ecdysozoa</taxon>
        <taxon>Arthropoda</taxon>
        <taxon>Crustacea</taxon>
        <taxon>Multicrustacea</taxon>
        <taxon>Malacostraca</taxon>
        <taxon>Eumalacostraca</taxon>
        <taxon>Eucarida</taxon>
        <taxon>Decapoda</taxon>
        <taxon>Pleocyemata</taxon>
        <taxon>Anomura</taxon>
        <taxon>Galatheoidea</taxon>
        <taxon>Porcellanidae</taxon>
        <taxon>Petrolisthes</taxon>
    </lineage>
</organism>
<evidence type="ECO:0000313" key="3">
    <source>
        <dbReference type="Proteomes" id="UP001292094"/>
    </source>
</evidence>
<name>A0AAE1TJJ1_9EUCA</name>
<gene>
    <name evidence="2" type="ORF">Pmani_039162</name>
</gene>
<reference evidence="2" key="1">
    <citation type="submission" date="2023-11" db="EMBL/GenBank/DDBJ databases">
        <title>Genome assemblies of two species of porcelain crab, Petrolisthes cinctipes and Petrolisthes manimaculis (Anomura: Porcellanidae).</title>
        <authorList>
            <person name="Angst P."/>
        </authorList>
    </citation>
    <scope>NUCLEOTIDE SEQUENCE</scope>
    <source>
        <strain evidence="2">PB745_02</strain>
        <tissue evidence="2">Gill</tissue>
    </source>
</reference>
<dbReference type="AlphaFoldDB" id="A0AAE1TJJ1"/>
<feature type="signal peptide" evidence="1">
    <location>
        <begin position="1"/>
        <end position="19"/>
    </location>
</feature>
<dbReference type="EMBL" id="JAWZYT010006657">
    <property type="protein sequence ID" value="KAK4287778.1"/>
    <property type="molecule type" value="Genomic_DNA"/>
</dbReference>
<dbReference type="Proteomes" id="UP001292094">
    <property type="component" value="Unassembled WGS sequence"/>
</dbReference>
<keyword evidence="3" id="KW-1185">Reference proteome</keyword>
<keyword evidence="1" id="KW-0732">Signal</keyword>
<feature type="chain" id="PRO_5041904933" evidence="1">
    <location>
        <begin position="20"/>
        <end position="141"/>
    </location>
</feature>
<evidence type="ECO:0000313" key="2">
    <source>
        <dbReference type="EMBL" id="KAK4287778.1"/>
    </source>
</evidence>